<protein>
    <submittedName>
        <fullName evidence="2">Uncharacterized protein</fullName>
    </submittedName>
</protein>
<name>A0A811L6X2_9BILA</name>
<reference evidence="2" key="1">
    <citation type="submission" date="2020-09" db="EMBL/GenBank/DDBJ databases">
        <authorList>
            <person name="Kikuchi T."/>
        </authorList>
    </citation>
    <scope>NUCLEOTIDE SEQUENCE</scope>
    <source>
        <strain evidence="2">SH1</strain>
    </source>
</reference>
<organism evidence="2 3">
    <name type="scientific">Bursaphelenchus okinawaensis</name>
    <dbReference type="NCBI Taxonomy" id="465554"/>
    <lineage>
        <taxon>Eukaryota</taxon>
        <taxon>Metazoa</taxon>
        <taxon>Ecdysozoa</taxon>
        <taxon>Nematoda</taxon>
        <taxon>Chromadorea</taxon>
        <taxon>Rhabditida</taxon>
        <taxon>Tylenchina</taxon>
        <taxon>Tylenchomorpha</taxon>
        <taxon>Aphelenchoidea</taxon>
        <taxon>Aphelenchoididae</taxon>
        <taxon>Bursaphelenchus</taxon>
    </lineage>
</organism>
<feature type="signal peptide" evidence="1">
    <location>
        <begin position="1"/>
        <end position="17"/>
    </location>
</feature>
<dbReference type="AlphaFoldDB" id="A0A811L6X2"/>
<dbReference type="Proteomes" id="UP000783686">
    <property type="component" value="Unassembled WGS sequence"/>
</dbReference>
<evidence type="ECO:0000313" key="2">
    <source>
        <dbReference type="EMBL" id="CAD5223857.1"/>
    </source>
</evidence>
<evidence type="ECO:0000256" key="1">
    <source>
        <dbReference type="SAM" id="SignalP"/>
    </source>
</evidence>
<proteinExistence type="predicted"/>
<dbReference type="EMBL" id="CAJFCW020000005">
    <property type="protein sequence ID" value="CAG9118999.1"/>
    <property type="molecule type" value="Genomic_DNA"/>
</dbReference>
<dbReference type="EMBL" id="CAJFDH010000005">
    <property type="protein sequence ID" value="CAD5223857.1"/>
    <property type="molecule type" value="Genomic_DNA"/>
</dbReference>
<keyword evidence="3" id="KW-1185">Reference proteome</keyword>
<gene>
    <name evidence="2" type="ORF">BOKJ2_LOCUS10627</name>
</gene>
<keyword evidence="1" id="KW-0732">Signal</keyword>
<evidence type="ECO:0000313" key="3">
    <source>
        <dbReference type="Proteomes" id="UP000614601"/>
    </source>
</evidence>
<accession>A0A811L6X2</accession>
<comment type="caution">
    <text evidence="2">The sequence shown here is derived from an EMBL/GenBank/DDBJ whole genome shotgun (WGS) entry which is preliminary data.</text>
</comment>
<sequence>MKFTLFVLLITVAITVAQDYECDFFLDTIEECNGVYRKADSYDLELNAQFENDMRLYYIARNSGLPAVRPKFPNFCREKCYGNGLDDFRRRLFRRRY</sequence>
<dbReference type="Proteomes" id="UP000614601">
    <property type="component" value="Unassembled WGS sequence"/>
</dbReference>
<feature type="chain" id="PRO_5035595505" evidence="1">
    <location>
        <begin position="18"/>
        <end position="97"/>
    </location>
</feature>
<dbReference type="OrthoDB" id="10413310at2759"/>